<dbReference type="EMBL" id="SDRB02011614">
    <property type="protein sequence ID" value="THG00703.1"/>
    <property type="molecule type" value="Genomic_DNA"/>
</dbReference>
<accession>A0A4S4DDJ2</accession>
<feature type="region of interest" description="Disordered" evidence="3">
    <location>
        <begin position="201"/>
        <end position="269"/>
    </location>
</feature>
<evidence type="ECO:0000256" key="1">
    <source>
        <dbReference type="ARBA" id="ARBA00023117"/>
    </source>
</evidence>
<dbReference type="Proteomes" id="UP000306102">
    <property type="component" value="Unassembled WGS sequence"/>
</dbReference>
<keyword evidence="5" id="KW-1185">Reference proteome</keyword>
<sequence length="500" mass="54831">MVVLARRGRGSGRWGTWEELILGGAVLRHGTQAWDAVASELRARTIYPYSFTPEACKAKYADLQQRYSGCTAWFEELRKRRVAELRRELEKSEDSIGSLESKLKSLKAEKGDCGYVDVGSSQTDSPIPIVKSEGVESSGKDISKDGLSASSFTQDISTNWLPEHQILATASAAEIDTKPEISESLEPEKCSSIKKLVETGNERGRTLRKRRGKRKRKDCNREPKEASIGDSENLGSTNVITASSCKENSTGDCGPTVRSSSINDHNGGSCGTGNDDLMGIFNSVAENEIALVFRRRLDSQKRARYKKTIRRHVDLDTIRSKIASCAIVSAACRDIETSFCSPTMPSSSTLEEHASTRLHLKPRSARPRKRKLSVKLPNAGNMGPGTPQGCKKPSNVENAVERCKKPSTAEIFVSGKPSSTECRPSMESLMMGNEGFSTESRPSMESLMMGNKGFSAESRPSMESLMMGNKGFSWIGKVGCGGPNPRSNATVKERKRVRRR</sequence>
<dbReference type="PANTHER" id="PTHR37888">
    <property type="entry name" value="DNA-BINDING BROMODOMAIN-CONTAINING PROTEIN"/>
    <property type="match status" value="1"/>
</dbReference>
<feature type="compositionally biased region" description="Basic residues" evidence="3">
    <location>
        <begin position="356"/>
        <end position="373"/>
    </location>
</feature>
<feature type="compositionally biased region" description="Basic residues" evidence="3">
    <location>
        <begin position="206"/>
        <end position="218"/>
    </location>
</feature>
<proteinExistence type="predicted"/>
<gene>
    <name evidence="4" type="ORF">TEA_025451</name>
</gene>
<dbReference type="PANTHER" id="PTHR37888:SF4">
    <property type="entry name" value="OS07G0565300 PROTEIN"/>
    <property type="match status" value="1"/>
</dbReference>
<dbReference type="SUPFAM" id="SSF47370">
    <property type="entry name" value="Bromodomain"/>
    <property type="match status" value="1"/>
</dbReference>
<keyword evidence="2" id="KW-0175">Coiled coil</keyword>
<dbReference type="AlphaFoldDB" id="A0A4S4DDJ2"/>
<evidence type="ECO:0000256" key="2">
    <source>
        <dbReference type="SAM" id="Coils"/>
    </source>
</evidence>
<dbReference type="InterPro" id="IPR036427">
    <property type="entry name" value="Bromodomain-like_sf"/>
</dbReference>
<feature type="coiled-coil region" evidence="2">
    <location>
        <begin position="75"/>
        <end position="109"/>
    </location>
</feature>
<evidence type="ECO:0008006" key="6">
    <source>
        <dbReference type="Google" id="ProtNLM"/>
    </source>
</evidence>
<evidence type="ECO:0000313" key="4">
    <source>
        <dbReference type="EMBL" id="THG00703.1"/>
    </source>
</evidence>
<organism evidence="4 5">
    <name type="scientific">Camellia sinensis var. sinensis</name>
    <name type="common">China tea</name>
    <dbReference type="NCBI Taxonomy" id="542762"/>
    <lineage>
        <taxon>Eukaryota</taxon>
        <taxon>Viridiplantae</taxon>
        <taxon>Streptophyta</taxon>
        <taxon>Embryophyta</taxon>
        <taxon>Tracheophyta</taxon>
        <taxon>Spermatophyta</taxon>
        <taxon>Magnoliopsida</taxon>
        <taxon>eudicotyledons</taxon>
        <taxon>Gunneridae</taxon>
        <taxon>Pentapetalae</taxon>
        <taxon>asterids</taxon>
        <taxon>Ericales</taxon>
        <taxon>Theaceae</taxon>
        <taxon>Camellia</taxon>
    </lineage>
</organism>
<evidence type="ECO:0000313" key="5">
    <source>
        <dbReference type="Proteomes" id="UP000306102"/>
    </source>
</evidence>
<name>A0A4S4DDJ2_CAMSN</name>
<feature type="region of interest" description="Disordered" evidence="3">
    <location>
        <begin position="343"/>
        <end position="394"/>
    </location>
</feature>
<evidence type="ECO:0000256" key="3">
    <source>
        <dbReference type="SAM" id="MobiDB-lite"/>
    </source>
</evidence>
<protein>
    <recommendedName>
        <fullName evidence="6">Myb-like domain-containing protein</fullName>
    </recommendedName>
</protein>
<feature type="region of interest" description="Disordered" evidence="3">
    <location>
        <begin position="478"/>
        <end position="500"/>
    </location>
</feature>
<reference evidence="4 5" key="1">
    <citation type="journal article" date="2018" name="Proc. Natl. Acad. Sci. U.S.A.">
        <title>Draft genome sequence of Camellia sinensis var. sinensis provides insights into the evolution of the tea genome and tea quality.</title>
        <authorList>
            <person name="Wei C."/>
            <person name="Yang H."/>
            <person name="Wang S."/>
            <person name="Zhao J."/>
            <person name="Liu C."/>
            <person name="Gao L."/>
            <person name="Xia E."/>
            <person name="Lu Y."/>
            <person name="Tai Y."/>
            <person name="She G."/>
            <person name="Sun J."/>
            <person name="Cao H."/>
            <person name="Tong W."/>
            <person name="Gao Q."/>
            <person name="Li Y."/>
            <person name="Deng W."/>
            <person name="Jiang X."/>
            <person name="Wang W."/>
            <person name="Chen Q."/>
            <person name="Zhang S."/>
            <person name="Li H."/>
            <person name="Wu J."/>
            <person name="Wang P."/>
            <person name="Li P."/>
            <person name="Shi C."/>
            <person name="Zheng F."/>
            <person name="Jian J."/>
            <person name="Huang B."/>
            <person name="Shan D."/>
            <person name="Shi M."/>
            <person name="Fang C."/>
            <person name="Yue Y."/>
            <person name="Li F."/>
            <person name="Li D."/>
            <person name="Wei S."/>
            <person name="Han B."/>
            <person name="Jiang C."/>
            <person name="Yin Y."/>
            <person name="Xia T."/>
            <person name="Zhang Z."/>
            <person name="Bennetzen J.L."/>
            <person name="Zhao S."/>
            <person name="Wan X."/>
        </authorList>
    </citation>
    <scope>NUCLEOTIDE SEQUENCE [LARGE SCALE GENOMIC DNA]</scope>
    <source>
        <strain evidence="5">cv. Shuchazao</strain>
        <tissue evidence="4">Leaf</tissue>
    </source>
</reference>
<dbReference type="STRING" id="542762.A0A4S4DDJ2"/>
<feature type="compositionally biased region" description="Polar residues" evidence="3">
    <location>
        <begin position="233"/>
        <end position="266"/>
    </location>
</feature>
<keyword evidence="1" id="KW-0103">Bromodomain</keyword>
<comment type="caution">
    <text evidence="4">The sequence shown here is derived from an EMBL/GenBank/DDBJ whole genome shotgun (WGS) entry which is preliminary data.</text>
</comment>